<sequence length="82" mass="9689">MQKMLKKEDTSQKCQRNLQQLLFQEPVLTKQSTLGDCQFSWTEWRDEAQLSLAKTTHDGPKYINQNVNELQKNYEKRRGANT</sequence>
<proteinExistence type="predicted"/>
<dbReference type="Proteomes" id="UP000533953">
    <property type="component" value="Unassembled WGS sequence"/>
</dbReference>
<dbReference type="AlphaFoldDB" id="A0A7X0XEH3"/>
<protein>
    <submittedName>
        <fullName evidence="1">Uncharacterized protein</fullName>
    </submittedName>
</protein>
<dbReference type="EMBL" id="JAASTX010000018">
    <property type="protein sequence ID" value="MBC1492745.1"/>
    <property type="molecule type" value="Genomic_DNA"/>
</dbReference>
<comment type="caution">
    <text evidence="1">The sequence shown here is derived from an EMBL/GenBank/DDBJ whole genome shotgun (WGS) entry which is preliminary data.</text>
</comment>
<evidence type="ECO:0000313" key="1">
    <source>
        <dbReference type="EMBL" id="MBC1492745.1"/>
    </source>
</evidence>
<reference evidence="1 2" key="1">
    <citation type="submission" date="2020-03" db="EMBL/GenBank/DDBJ databases">
        <title>Soil Listeria distribution.</title>
        <authorList>
            <person name="Liao J."/>
            <person name="Wiedmann M."/>
        </authorList>
    </citation>
    <scope>NUCLEOTIDE SEQUENCE [LARGE SCALE GENOMIC DNA]</scope>
    <source>
        <strain evidence="1 2">FSL L7-1547</strain>
    </source>
</reference>
<accession>A0A7X0XEH3</accession>
<gene>
    <name evidence="1" type="ORF">HCI99_13050</name>
</gene>
<name>A0A7X0XEH3_9LIST</name>
<dbReference type="RefSeq" id="WP_185417929.1">
    <property type="nucleotide sequence ID" value="NZ_JAASTX010000018.1"/>
</dbReference>
<evidence type="ECO:0000313" key="2">
    <source>
        <dbReference type="Proteomes" id="UP000533953"/>
    </source>
</evidence>
<organism evidence="1 2">
    <name type="scientific">Listeria booriae</name>
    <dbReference type="NCBI Taxonomy" id="1552123"/>
    <lineage>
        <taxon>Bacteria</taxon>
        <taxon>Bacillati</taxon>
        <taxon>Bacillota</taxon>
        <taxon>Bacilli</taxon>
        <taxon>Bacillales</taxon>
        <taxon>Listeriaceae</taxon>
        <taxon>Listeria</taxon>
    </lineage>
</organism>